<protein>
    <recommendedName>
        <fullName evidence="6">YqgF/RNase H-like domain-containing protein</fullName>
    </recommendedName>
</protein>
<keyword evidence="8" id="KW-1185">Reference proteome</keyword>
<keyword evidence="3" id="KW-0540">Nuclease</keyword>
<dbReference type="InterPro" id="IPR012337">
    <property type="entry name" value="RNaseH-like_sf"/>
</dbReference>
<keyword evidence="4" id="KW-0378">Hydrolase</keyword>
<name>A0AAV0LZK7_9ROSI</name>
<dbReference type="Proteomes" id="UP001154282">
    <property type="component" value="Unassembled WGS sequence"/>
</dbReference>
<feature type="non-terminal residue" evidence="7">
    <location>
        <position position="1"/>
    </location>
</feature>
<evidence type="ECO:0000256" key="3">
    <source>
        <dbReference type="ARBA" id="ARBA00022722"/>
    </source>
</evidence>
<evidence type="ECO:0000256" key="5">
    <source>
        <dbReference type="SAM" id="MobiDB-lite"/>
    </source>
</evidence>
<comment type="caution">
    <text evidence="7">The sequence shown here is derived from an EMBL/GenBank/DDBJ whole genome shotgun (WGS) entry which is preliminary data.</text>
</comment>
<feature type="region of interest" description="Disordered" evidence="5">
    <location>
        <begin position="1"/>
        <end position="53"/>
    </location>
</feature>
<reference evidence="7" key="1">
    <citation type="submission" date="2022-08" db="EMBL/GenBank/DDBJ databases">
        <authorList>
            <person name="Gutierrez-Valencia J."/>
        </authorList>
    </citation>
    <scope>NUCLEOTIDE SEQUENCE</scope>
</reference>
<dbReference type="InterPro" id="IPR037027">
    <property type="entry name" value="YqgF/RNaseH-like_dom_sf"/>
</dbReference>
<dbReference type="EMBL" id="CAMGYJ010000006">
    <property type="protein sequence ID" value="CAI0439507.1"/>
    <property type="molecule type" value="Genomic_DNA"/>
</dbReference>
<dbReference type="AlphaFoldDB" id="A0AAV0LZK7"/>
<evidence type="ECO:0000256" key="1">
    <source>
        <dbReference type="ARBA" id="ARBA00022490"/>
    </source>
</evidence>
<evidence type="ECO:0000259" key="6">
    <source>
        <dbReference type="SMART" id="SM00732"/>
    </source>
</evidence>
<evidence type="ECO:0000313" key="7">
    <source>
        <dbReference type="EMBL" id="CAI0439507.1"/>
    </source>
</evidence>
<dbReference type="Gene3D" id="3.30.420.140">
    <property type="entry name" value="YqgF/RNase H-like domain"/>
    <property type="match status" value="1"/>
</dbReference>
<feature type="domain" description="YqgF/RNase H-like" evidence="6">
    <location>
        <begin position="162"/>
        <end position="272"/>
    </location>
</feature>
<dbReference type="GO" id="GO:0000967">
    <property type="term" value="P:rRNA 5'-end processing"/>
    <property type="evidence" value="ECO:0007669"/>
    <property type="project" value="TreeGrafter"/>
</dbReference>
<gene>
    <name evidence="7" type="ORF">LITE_LOCUS26169</name>
</gene>
<dbReference type="SUPFAM" id="SSF53098">
    <property type="entry name" value="Ribonuclease H-like"/>
    <property type="match status" value="1"/>
</dbReference>
<dbReference type="InterPro" id="IPR005227">
    <property type="entry name" value="YqgF"/>
</dbReference>
<dbReference type="PANTHER" id="PTHR33317:SF4">
    <property type="entry name" value="POLYNUCLEOTIDYL TRANSFERASE, RIBONUCLEASE H-LIKE SUPERFAMILY PROTEIN"/>
    <property type="match status" value="1"/>
</dbReference>
<dbReference type="GO" id="GO:0004518">
    <property type="term" value="F:nuclease activity"/>
    <property type="evidence" value="ECO:0007669"/>
    <property type="project" value="UniProtKB-KW"/>
</dbReference>
<dbReference type="Pfam" id="PF03652">
    <property type="entry name" value="RuvX"/>
    <property type="match status" value="1"/>
</dbReference>
<dbReference type="HAMAP" id="MF_00651">
    <property type="entry name" value="Nuclease_YqgF"/>
    <property type="match status" value="1"/>
</dbReference>
<keyword evidence="2" id="KW-0690">Ribosome biogenesis</keyword>
<dbReference type="CDD" id="cd16964">
    <property type="entry name" value="YqgF"/>
    <property type="match status" value="1"/>
</dbReference>
<accession>A0AAV0LZK7</accession>
<evidence type="ECO:0000256" key="4">
    <source>
        <dbReference type="ARBA" id="ARBA00022801"/>
    </source>
</evidence>
<feature type="compositionally biased region" description="Basic and acidic residues" evidence="5">
    <location>
        <begin position="22"/>
        <end position="35"/>
    </location>
</feature>
<evidence type="ECO:0000313" key="8">
    <source>
        <dbReference type="Proteomes" id="UP001154282"/>
    </source>
</evidence>
<keyword evidence="1" id="KW-0963">Cytoplasm</keyword>
<dbReference type="NCBIfam" id="TIGR00250">
    <property type="entry name" value="RNAse_H_YqgF"/>
    <property type="match status" value="1"/>
</dbReference>
<feature type="compositionally biased region" description="Gly residues" evidence="5">
    <location>
        <begin position="36"/>
        <end position="49"/>
    </location>
</feature>
<dbReference type="PANTHER" id="PTHR33317">
    <property type="entry name" value="POLYNUCLEOTIDYL TRANSFERASE, RIBONUCLEASE H-LIKE SUPERFAMILY PROTEIN"/>
    <property type="match status" value="1"/>
</dbReference>
<organism evidence="7 8">
    <name type="scientific">Linum tenue</name>
    <dbReference type="NCBI Taxonomy" id="586396"/>
    <lineage>
        <taxon>Eukaryota</taxon>
        <taxon>Viridiplantae</taxon>
        <taxon>Streptophyta</taxon>
        <taxon>Embryophyta</taxon>
        <taxon>Tracheophyta</taxon>
        <taxon>Spermatophyta</taxon>
        <taxon>Magnoliopsida</taxon>
        <taxon>eudicotyledons</taxon>
        <taxon>Gunneridae</taxon>
        <taxon>Pentapetalae</taxon>
        <taxon>rosids</taxon>
        <taxon>fabids</taxon>
        <taxon>Malpighiales</taxon>
        <taxon>Linaceae</taxon>
        <taxon>Linum</taxon>
    </lineage>
</organism>
<dbReference type="SMART" id="SM00732">
    <property type="entry name" value="YqgFc"/>
    <property type="match status" value="1"/>
</dbReference>
<sequence>LRSGGKKQKEIRRGNAPLQGEATRRGDGTTKREAVDGGGGDDGGFGGGGVEKEKGKDDAREFILWRQPLKLWCSHLGGSVNTSTLLQIKMGSLRSGNPVCCQQQFPRIGACLLRKTGDLRISRSASFVRNSNDGRKLRATLSVEELPPNAFRRKNDPRWRGGFSLGVDLGLSRTGIALSKGFTVRPLMFLNIVSAVFKVLEMRGQKLELRLLEIAEREEVDEFIVGLPRSSDSKETPQSNKVRSVAGRLAARAAERGWRVYLQDEHGTTTDAMNRMINTGLDKETRQKQIDAYAAVMVLERYFSRSGSGTELVVPKQLDLQDKLRKGPPKDIDFYPDE</sequence>
<evidence type="ECO:0000256" key="2">
    <source>
        <dbReference type="ARBA" id="ARBA00022517"/>
    </source>
</evidence>
<dbReference type="GO" id="GO:0016787">
    <property type="term" value="F:hydrolase activity"/>
    <property type="evidence" value="ECO:0007669"/>
    <property type="project" value="UniProtKB-KW"/>
</dbReference>
<proteinExistence type="inferred from homology"/>
<dbReference type="InterPro" id="IPR006641">
    <property type="entry name" value="YqgF/RNaseH-like_dom"/>
</dbReference>